<evidence type="ECO:0000313" key="7">
    <source>
        <dbReference type="EMBL" id="KAJ7376057.1"/>
    </source>
</evidence>
<feature type="transmembrane region" description="Helical" evidence="5">
    <location>
        <begin position="42"/>
        <end position="64"/>
    </location>
</feature>
<dbReference type="InterPro" id="IPR011701">
    <property type="entry name" value="MFS"/>
</dbReference>
<dbReference type="SUPFAM" id="SSF103473">
    <property type="entry name" value="MFS general substrate transporter"/>
    <property type="match status" value="1"/>
</dbReference>
<feature type="transmembrane region" description="Helical" evidence="5">
    <location>
        <begin position="109"/>
        <end position="131"/>
    </location>
</feature>
<dbReference type="PANTHER" id="PTHR43184">
    <property type="entry name" value="MAJOR FACILITATOR SUPERFAMILY TRANSPORTER 16, ISOFORM B"/>
    <property type="match status" value="1"/>
</dbReference>
<comment type="caution">
    <text evidence="7">The sequence shown here is derived from an EMBL/GenBank/DDBJ whole genome shotgun (WGS) entry which is preliminary data.</text>
</comment>
<dbReference type="GO" id="GO:0016020">
    <property type="term" value="C:membrane"/>
    <property type="evidence" value="ECO:0007669"/>
    <property type="project" value="UniProtKB-SubCell"/>
</dbReference>
<dbReference type="Proteomes" id="UP001163046">
    <property type="component" value="Unassembled WGS sequence"/>
</dbReference>
<organism evidence="7 8">
    <name type="scientific">Desmophyllum pertusum</name>
    <dbReference type="NCBI Taxonomy" id="174260"/>
    <lineage>
        <taxon>Eukaryota</taxon>
        <taxon>Metazoa</taxon>
        <taxon>Cnidaria</taxon>
        <taxon>Anthozoa</taxon>
        <taxon>Hexacorallia</taxon>
        <taxon>Scleractinia</taxon>
        <taxon>Caryophylliina</taxon>
        <taxon>Caryophylliidae</taxon>
        <taxon>Desmophyllum</taxon>
    </lineage>
</organism>
<keyword evidence="4 5" id="KW-0472">Membrane</keyword>
<evidence type="ECO:0000256" key="3">
    <source>
        <dbReference type="ARBA" id="ARBA00022989"/>
    </source>
</evidence>
<dbReference type="OrthoDB" id="3639251at2759"/>
<dbReference type="InterPro" id="IPR020846">
    <property type="entry name" value="MFS_dom"/>
</dbReference>
<evidence type="ECO:0000256" key="4">
    <source>
        <dbReference type="ARBA" id="ARBA00023136"/>
    </source>
</evidence>
<evidence type="ECO:0000256" key="1">
    <source>
        <dbReference type="ARBA" id="ARBA00004141"/>
    </source>
</evidence>
<comment type="subcellular location">
    <subcellularLocation>
        <location evidence="1">Membrane</location>
        <topology evidence="1">Multi-pass membrane protein</topology>
    </subcellularLocation>
</comment>
<dbReference type="PANTHER" id="PTHR43184:SF30">
    <property type="entry name" value="MFS DOMAIN-CONTAINING PROTEIN"/>
    <property type="match status" value="1"/>
</dbReference>
<keyword evidence="3 5" id="KW-1133">Transmembrane helix</keyword>
<feature type="transmembrane region" description="Helical" evidence="5">
    <location>
        <begin position="172"/>
        <end position="192"/>
    </location>
</feature>
<evidence type="ECO:0000259" key="6">
    <source>
        <dbReference type="PROSITE" id="PS50850"/>
    </source>
</evidence>
<dbReference type="EMBL" id="MU826417">
    <property type="protein sequence ID" value="KAJ7376057.1"/>
    <property type="molecule type" value="Genomic_DNA"/>
</dbReference>
<feature type="transmembrane region" description="Helical" evidence="5">
    <location>
        <begin position="240"/>
        <end position="259"/>
    </location>
</feature>
<dbReference type="AlphaFoldDB" id="A0A9W9Z6S1"/>
<evidence type="ECO:0000256" key="5">
    <source>
        <dbReference type="SAM" id="Phobius"/>
    </source>
</evidence>
<proteinExistence type="predicted"/>
<feature type="transmembrane region" description="Helical" evidence="5">
    <location>
        <begin position="265"/>
        <end position="284"/>
    </location>
</feature>
<evidence type="ECO:0000313" key="8">
    <source>
        <dbReference type="Proteomes" id="UP001163046"/>
    </source>
</evidence>
<gene>
    <name evidence="7" type="ORF">OS493_037164</name>
</gene>
<keyword evidence="2 5" id="KW-0812">Transmembrane</keyword>
<sequence length="305" mass="33568">MGVVKADLANVYSLTRTRARLPGHGSLVTLCRHAGFLGYWKSISIFAVLLFLNGTAQVQLQSIFTPDIKLIFMISICDCGCHWYFSLSLSSVSIRTWNFRIYHRMIPELCWASCCVKLVRYCMYMWLPMYLNQALNYTPYQAGYLSTVFEIGGVLGTAMLGFCVNRFLQGRIIYGVTLALFGSTVFMALFQYTGHMGLMVNAMFMLLAGACNCGVDPYLSGSITAEIGERENAQAATSGLVNGFGGLGPIIEGPIVGWIADKYGWAGPFYMMVGMSLLGSLTMLKASRIDQSIRKAQFMGTLTSA</sequence>
<dbReference type="PROSITE" id="PS50850">
    <property type="entry name" value="MFS"/>
    <property type="match status" value="1"/>
</dbReference>
<feature type="transmembrane region" description="Helical" evidence="5">
    <location>
        <begin position="198"/>
        <end position="219"/>
    </location>
</feature>
<protein>
    <recommendedName>
        <fullName evidence="6">Major facilitator superfamily (MFS) profile domain-containing protein</fullName>
    </recommendedName>
</protein>
<name>A0A9W9Z6S1_9CNID</name>
<dbReference type="GO" id="GO:0022857">
    <property type="term" value="F:transmembrane transporter activity"/>
    <property type="evidence" value="ECO:0007669"/>
    <property type="project" value="InterPro"/>
</dbReference>
<dbReference type="InterPro" id="IPR036259">
    <property type="entry name" value="MFS_trans_sf"/>
</dbReference>
<evidence type="ECO:0000256" key="2">
    <source>
        <dbReference type="ARBA" id="ARBA00022692"/>
    </source>
</evidence>
<dbReference type="Pfam" id="PF07690">
    <property type="entry name" value="MFS_1"/>
    <property type="match status" value="1"/>
</dbReference>
<feature type="domain" description="Major facilitator superfamily (MFS) profile" evidence="6">
    <location>
        <begin position="84"/>
        <end position="305"/>
    </location>
</feature>
<accession>A0A9W9Z6S1</accession>
<dbReference type="Gene3D" id="1.20.1250.20">
    <property type="entry name" value="MFS general substrate transporter like domains"/>
    <property type="match status" value="1"/>
</dbReference>
<feature type="transmembrane region" description="Helical" evidence="5">
    <location>
        <begin position="143"/>
        <end position="165"/>
    </location>
</feature>
<feature type="transmembrane region" description="Helical" evidence="5">
    <location>
        <begin position="70"/>
        <end position="89"/>
    </location>
</feature>
<keyword evidence="8" id="KW-1185">Reference proteome</keyword>
<reference evidence="7" key="1">
    <citation type="submission" date="2023-01" db="EMBL/GenBank/DDBJ databases">
        <title>Genome assembly of the deep-sea coral Lophelia pertusa.</title>
        <authorList>
            <person name="Herrera S."/>
            <person name="Cordes E."/>
        </authorList>
    </citation>
    <scope>NUCLEOTIDE SEQUENCE</scope>
    <source>
        <strain evidence="7">USNM1676648</strain>
        <tissue evidence="7">Polyp</tissue>
    </source>
</reference>